<gene>
    <name evidence="2" type="ORF">SAMN04489864_11459</name>
</gene>
<name>A0A1I3AFC7_9SPHI</name>
<feature type="transmembrane region" description="Helical" evidence="1">
    <location>
        <begin position="146"/>
        <end position="165"/>
    </location>
</feature>
<protein>
    <submittedName>
        <fullName evidence="2">Uncharacterized protein</fullName>
    </submittedName>
</protein>
<feature type="transmembrane region" description="Helical" evidence="1">
    <location>
        <begin position="42"/>
        <end position="60"/>
    </location>
</feature>
<dbReference type="AlphaFoldDB" id="A0A1I3AFC7"/>
<dbReference type="Proteomes" id="UP000199666">
    <property type="component" value="Unassembled WGS sequence"/>
</dbReference>
<keyword evidence="3" id="KW-1185">Reference proteome</keyword>
<evidence type="ECO:0000256" key="1">
    <source>
        <dbReference type="SAM" id="Phobius"/>
    </source>
</evidence>
<keyword evidence="1" id="KW-0472">Membrane</keyword>
<keyword evidence="1" id="KW-1133">Transmembrane helix</keyword>
<evidence type="ECO:0000313" key="2">
    <source>
        <dbReference type="EMBL" id="SFH48640.1"/>
    </source>
</evidence>
<evidence type="ECO:0000313" key="3">
    <source>
        <dbReference type="Proteomes" id="UP000199666"/>
    </source>
</evidence>
<keyword evidence="1" id="KW-0812">Transmembrane</keyword>
<dbReference type="STRING" id="414048.SAMN04489864_11459"/>
<sequence>MEIEELRKEWQSIKTPQIALDRIKDMTIEKSHPVLSGIRKQLTIELIGWSAFLIICFTGLDAGQKPILANTILLMAVVFPMIFNIYGYRLSKELIAGPDISSSLKNRIGSLKRFAIISVLLRIMLITGVGYFFISTVNITQGKLMLLGAGSMFLIFPLYMLVRIWTKRIGKLNDTLRLLKEHS</sequence>
<feature type="transmembrane region" description="Helical" evidence="1">
    <location>
        <begin position="114"/>
        <end position="134"/>
    </location>
</feature>
<organism evidence="2 3">
    <name type="scientific">Pedobacter insulae</name>
    <dbReference type="NCBI Taxonomy" id="414048"/>
    <lineage>
        <taxon>Bacteria</taxon>
        <taxon>Pseudomonadati</taxon>
        <taxon>Bacteroidota</taxon>
        <taxon>Sphingobacteriia</taxon>
        <taxon>Sphingobacteriales</taxon>
        <taxon>Sphingobacteriaceae</taxon>
        <taxon>Pedobacter</taxon>
    </lineage>
</organism>
<feature type="transmembrane region" description="Helical" evidence="1">
    <location>
        <begin position="66"/>
        <end position="86"/>
    </location>
</feature>
<accession>A0A1I3AFC7</accession>
<dbReference type="RefSeq" id="WP_090997931.1">
    <property type="nucleotide sequence ID" value="NZ_FOPP01000014.1"/>
</dbReference>
<dbReference type="OrthoDB" id="954677at2"/>
<reference evidence="2 3" key="1">
    <citation type="submission" date="2016-10" db="EMBL/GenBank/DDBJ databases">
        <authorList>
            <person name="de Groot N.N."/>
        </authorList>
    </citation>
    <scope>NUCLEOTIDE SEQUENCE [LARGE SCALE GENOMIC DNA]</scope>
    <source>
        <strain evidence="2 3">DSM 18684</strain>
    </source>
</reference>
<proteinExistence type="predicted"/>
<dbReference type="EMBL" id="FOPP01000014">
    <property type="protein sequence ID" value="SFH48640.1"/>
    <property type="molecule type" value="Genomic_DNA"/>
</dbReference>